<feature type="compositionally biased region" description="Polar residues" evidence="2">
    <location>
        <begin position="1177"/>
        <end position="1189"/>
    </location>
</feature>
<dbReference type="RefSeq" id="XP_033448475.1">
    <property type="nucleotide sequence ID" value="XM_033592589.1"/>
</dbReference>
<feature type="compositionally biased region" description="Polar residues" evidence="2">
    <location>
        <begin position="692"/>
        <end position="702"/>
    </location>
</feature>
<evidence type="ECO:0000259" key="3">
    <source>
        <dbReference type="PROSITE" id="PS50013"/>
    </source>
</evidence>
<feature type="region of interest" description="Disordered" evidence="2">
    <location>
        <begin position="269"/>
        <end position="340"/>
    </location>
</feature>
<feature type="compositionally biased region" description="Polar residues" evidence="2">
    <location>
        <begin position="179"/>
        <end position="201"/>
    </location>
</feature>
<keyword evidence="1" id="KW-0175">Coiled coil</keyword>
<dbReference type="Proteomes" id="UP000800082">
    <property type="component" value="Unassembled WGS sequence"/>
</dbReference>
<feature type="compositionally biased region" description="Basic and acidic residues" evidence="2">
    <location>
        <begin position="139"/>
        <end position="149"/>
    </location>
</feature>
<feature type="compositionally biased region" description="Low complexity" evidence="2">
    <location>
        <begin position="739"/>
        <end position="748"/>
    </location>
</feature>
<feature type="compositionally biased region" description="Low complexity" evidence="2">
    <location>
        <begin position="378"/>
        <end position="393"/>
    </location>
</feature>
<feature type="region of interest" description="Disordered" evidence="2">
    <location>
        <begin position="1"/>
        <end position="45"/>
    </location>
</feature>
<feature type="compositionally biased region" description="Polar residues" evidence="2">
    <location>
        <begin position="577"/>
        <end position="591"/>
    </location>
</feature>
<feature type="compositionally biased region" description="Low complexity" evidence="2">
    <location>
        <begin position="839"/>
        <end position="849"/>
    </location>
</feature>
<dbReference type="GeneID" id="54350257"/>
<feature type="region of interest" description="Disordered" evidence="2">
    <location>
        <begin position="1177"/>
        <end position="1201"/>
    </location>
</feature>
<evidence type="ECO:0000256" key="1">
    <source>
        <dbReference type="SAM" id="Coils"/>
    </source>
</evidence>
<name>A0A6A5RL93_9PLEO</name>
<reference evidence="4" key="1">
    <citation type="journal article" date="2020" name="Stud. Mycol.">
        <title>101 Dothideomycetes genomes: a test case for predicting lifestyles and emergence of pathogens.</title>
        <authorList>
            <person name="Haridas S."/>
            <person name="Albert R."/>
            <person name="Binder M."/>
            <person name="Bloem J."/>
            <person name="Labutti K."/>
            <person name="Salamov A."/>
            <person name="Andreopoulos B."/>
            <person name="Baker S."/>
            <person name="Barry K."/>
            <person name="Bills G."/>
            <person name="Bluhm B."/>
            <person name="Cannon C."/>
            <person name="Castanera R."/>
            <person name="Culley D."/>
            <person name="Daum C."/>
            <person name="Ezra D."/>
            <person name="Gonzalez J."/>
            <person name="Henrissat B."/>
            <person name="Kuo A."/>
            <person name="Liang C."/>
            <person name="Lipzen A."/>
            <person name="Lutzoni F."/>
            <person name="Magnuson J."/>
            <person name="Mondo S."/>
            <person name="Nolan M."/>
            <person name="Ohm R."/>
            <person name="Pangilinan J."/>
            <person name="Park H.-J."/>
            <person name="Ramirez L."/>
            <person name="Alfaro M."/>
            <person name="Sun H."/>
            <person name="Tritt A."/>
            <person name="Yoshinaga Y."/>
            <person name="Zwiers L.-H."/>
            <person name="Turgeon B."/>
            <person name="Goodwin S."/>
            <person name="Spatafora J."/>
            <person name="Crous P."/>
            <person name="Grigoriev I."/>
        </authorList>
    </citation>
    <scope>NUCLEOTIDE SEQUENCE</scope>
    <source>
        <strain evidence="4">CBS 183.55</strain>
    </source>
</reference>
<feature type="region of interest" description="Disordered" evidence="2">
    <location>
        <begin position="839"/>
        <end position="881"/>
    </location>
</feature>
<evidence type="ECO:0000313" key="4">
    <source>
        <dbReference type="EMBL" id="KAF1928223.1"/>
    </source>
</evidence>
<dbReference type="PROSITE" id="PS50013">
    <property type="entry name" value="CHROMO_2"/>
    <property type="match status" value="1"/>
</dbReference>
<evidence type="ECO:0000256" key="2">
    <source>
        <dbReference type="SAM" id="MobiDB-lite"/>
    </source>
</evidence>
<feature type="coiled-coil region" evidence="1">
    <location>
        <begin position="1339"/>
        <end position="1452"/>
    </location>
</feature>
<sequence length="1506" mass="165488">MTPSKRKRKPIRTTTNKWPKYTLPDVGSSSSSEQETADDSEEEWEAVRILEQRGQGFALRYYIEWKGADPATGEQWAPTWERASNASEALRASWRAEQARRAQEQKEVKAAARPGTRQRSAREESPARATQARGARRSRIVESSEHSKSPLDWASPQANIDVRGDSFNRGGYAPFSEIPESQSSPEKSAADSTNLESSPLFESQPAHFVSGIVRETQSSASDVSYIPVTQEELGSSRHSDSSGDSNEDNVIGYSGLLDTDEAPKLGVRAQSPATSIAETVADTTQDIHSQRQFESLQEQSGVPETVESQSPATSYKTDRTRAQNDQSISHRTGPALTQSHNPAEQHLVETPVLFVESSTQSNHEASAPVPERPEQEQNESAAAAQEAPEATPNTQLAASLGGFAVADTPQILQLSTTARKETIQEAQLSSAQQLEAIQLSAQHETEFSLIDRSVWEDNAQFPFQSQCPAFFDPRSVTKPTQRALTKPPRTCGTHENPYTRLSEDLSPSTSQERGPLGDSEESTTIDEINQPPVEGTLRTLPKYHLSSQLAHTQANRQGFEKAVRGSLEYTLNEAEAATTSQPPISTEQSSGSREHNAQVVHFGAYLGTQEQVTGSARETVETNPADAPRSKHSSPYSRHDSSQETPERSLESAEGSASPIPHHPNYSLRTLDSNVPPRSARPLLSSSLSKMAESTSEAPSTQVARRLNEIIAAAERARRRSRASQASVAAFTGAAANDAASQSNNALAPPSVNISAEGTRSPSTVPDQSPALPPSTSLRTVPATTAVTTPLRAVAFYNADTVTEPLMVDSPVVNPRTTDQTPTETNDKLVTAIATAAAHSATAVSSPPAAHDDIENTNDVEDTNDIDDIDDYGDDDEDSYDDELKLDNEEYIVPLYIEGRQQDTYTQYIKQKEELLNEVLVHSPAPVEKLDEVDRALAYLKGVETHPDLTYAEAESATGVGSHSLADVRHGAQFGIDNSVKFKFLGRLFNRLRDKKMHVVLLLDQDNNALSNIIRTFLVAGGYKYKMPTKGYQSMASPDSLFITTFPKAVTPVLPVVDLIICLDGVQNAAQARQRKVPASGKIIPVLHLVIPQTVGHIERYILPTTARRIRIETILAGLAQTQTRNEVGNAIDIDTPSAGEAAQMIACWLFPEEEQESTEWPLPSIGSAKSLIEWDATQQSVRSATSSPVPERTKRPLEEDDLDPAKRMRYTPQPRVIPNSSAVHDPEITRVSDSMPGTAASENARLATSLDKVSTALLQERKERREESIMWDRQQTEHEVRQNQYRKLFNEKAAVDRELATMTANREKIRGQLDVQMAETRGLRDEVEALRVLNLASSDEKNVEITRLRKELEAANLEREKARTSAKLQEETMDFLKEQYRKTQVQATQAQTEVETLTSQNAKLAHQASGEATKLKRMHLDRSMKNLMQQNKALQSENATLKATLKAKEEELVRTKFHSGRAAYGTRGQSTTPQPKTRSRAASPERGSRAPRGGGRILNLVAEER</sequence>
<organism evidence="4 5">
    <name type="scientific">Didymella exigua CBS 183.55</name>
    <dbReference type="NCBI Taxonomy" id="1150837"/>
    <lineage>
        <taxon>Eukaryota</taxon>
        <taxon>Fungi</taxon>
        <taxon>Dikarya</taxon>
        <taxon>Ascomycota</taxon>
        <taxon>Pezizomycotina</taxon>
        <taxon>Dothideomycetes</taxon>
        <taxon>Pleosporomycetidae</taxon>
        <taxon>Pleosporales</taxon>
        <taxon>Pleosporineae</taxon>
        <taxon>Didymellaceae</taxon>
        <taxon>Didymella</taxon>
    </lineage>
</organism>
<dbReference type="Gene3D" id="2.40.50.40">
    <property type="match status" value="1"/>
</dbReference>
<feature type="region of interest" description="Disordered" evidence="2">
    <location>
        <begin position="1457"/>
        <end position="1506"/>
    </location>
</feature>
<feature type="region of interest" description="Disordered" evidence="2">
    <location>
        <begin position="472"/>
        <end position="534"/>
    </location>
</feature>
<feature type="compositionally biased region" description="Basic and acidic residues" evidence="2">
    <location>
        <begin position="97"/>
        <end position="110"/>
    </location>
</feature>
<dbReference type="InterPro" id="IPR000953">
    <property type="entry name" value="Chromo/chromo_shadow_dom"/>
</dbReference>
<feature type="compositionally biased region" description="Polar residues" evidence="2">
    <location>
        <begin position="323"/>
        <end position="340"/>
    </location>
</feature>
<keyword evidence="5" id="KW-1185">Reference proteome</keyword>
<accession>A0A6A5RL93</accession>
<feature type="domain" description="Chromo" evidence="3">
    <location>
        <begin position="44"/>
        <end position="85"/>
    </location>
</feature>
<dbReference type="Gene3D" id="3.40.50.12360">
    <property type="match status" value="1"/>
</dbReference>
<feature type="region of interest" description="Disordered" evidence="2">
    <location>
        <begin position="71"/>
        <end position="254"/>
    </location>
</feature>
<feature type="compositionally biased region" description="Polar residues" evidence="2">
    <location>
        <begin position="1468"/>
        <end position="1477"/>
    </location>
</feature>
<feature type="region of interest" description="Disordered" evidence="2">
    <location>
        <begin position="612"/>
        <end position="702"/>
    </location>
</feature>
<feature type="region of interest" description="Disordered" evidence="2">
    <location>
        <begin position="356"/>
        <end position="393"/>
    </location>
</feature>
<feature type="compositionally biased region" description="Basic residues" evidence="2">
    <location>
        <begin position="1"/>
        <end position="11"/>
    </location>
</feature>
<dbReference type="InterPro" id="IPR038609">
    <property type="entry name" value="HDA1_su2/3_sf"/>
</dbReference>
<proteinExistence type="predicted"/>
<feature type="compositionally biased region" description="Polar residues" evidence="2">
    <location>
        <begin position="271"/>
        <end position="315"/>
    </location>
</feature>
<feature type="region of interest" description="Disordered" evidence="2">
    <location>
        <begin position="573"/>
        <end position="594"/>
    </location>
</feature>
<protein>
    <recommendedName>
        <fullName evidence="3">Chromo domain-containing protein</fullName>
    </recommendedName>
</protein>
<feature type="compositionally biased region" description="Acidic residues" evidence="2">
    <location>
        <begin position="35"/>
        <end position="44"/>
    </location>
</feature>
<feature type="compositionally biased region" description="Basic and acidic residues" evidence="2">
    <location>
        <begin position="637"/>
        <end position="651"/>
    </location>
</feature>
<feature type="region of interest" description="Disordered" evidence="2">
    <location>
        <begin position="739"/>
        <end position="783"/>
    </location>
</feature>
<gene>
    <name evidence="4" type="ORF">M421DRAFT_420756</name>
</gene>
<feature type="compositionally biased region" description="Low complexity" evidence="2">
    <location>
        <begin position="676"/>
        <end position="689"/>
    </location>
</feature>
<dbReference type="OrthoDB" id="3647690at2759"/>
<evidence type="ECO:0000313" key="5">
    <source>
        <dbReference type="Proteomes" id="UP000800082"/>
    </source>
</evidence>
<feature type="compositionally biased region" description="Acidic residues" evidence="2">
    <location>
        <begin position="855"/>
        <end position="881"/>
    </location>
</feature>
<feature type="compositionally biased region" description="Polar residues" evidence="2">
    <location>
        <begin position="752"/>
        <end position="767"/>
    </location>
</feature>
<dbReference type="EMBL" id="ML978969">
    <property type="protein sequence ID" value="KAF1928223.1"/>
    <property type="molecule type" value="Genomic_DNA"/>
</dbReference>